<dbReference type="InterPro" id="IPR012340">
    <property type="entry name" value="NA-bd_OB-fold"/>
</dbReference>
<proteinExistence type="predicted"/>
<dbReference type="InterPro" id="IPR001900">
    <property type="entry name" value="RNase_II/R"/>
</dbReference>
<dbReference type="SUPFAM" id="SSF50249">
    <property type="entry name" value="Nucleic acid-binding proteins"/>
    <property type="match status" value="1"/>
</dbReference>
<keyword evidence="4" id="KW-1185">Reference proteome</keyword>
<comment type="caution">
    <text evidence="3">The sequence shown here is derived from an EMBL/GenBank/DDBJ whole genome shotgun (WGS) entry which is preliminary data.</text>
</comment>
<dbReference type="RefSeq" id="WP_222828644.1">
    <property type="nucleotide sequence ID" value="NZ_JBHUNE010000003.1"/>
</dbReference>
<reference evidence="4" key="1">
    <citation type="journal article" date="2019" name="Int. J. Syst. Evol. Microbiol.">
        <title>The Global Catalogue of Microorganisms (GCM) 10K type strain sequencing project: providing services to taxonomists for standard genome sequencing and annotation.</title>
        <authorList>
            <consortium name="The Broad Institute Genomics Platform"/>
            <consortium name="The Broad Institute Genome Sequencing Center for Infectious Disease"/>
            <person name="Wu L."/>
            <person name="Ma J."/>
        </authorList>
    </citation>
    <scope>NUCLEOTIDE SEQUENCE [LARGE SCALE GENOMIC DNA]</scope>
    <source>
        <strain evidence="4">TISTR 1514</strain>
    </source>
</reference>
<dbReference type="InterPro" id="IPR050180">
    <property type="entry name" value="RNR_Ribonuclease"/>
</dbReference>
<dbReference type="InterPro" id="IPR040596">
    <property type="entry name" value="RNase_II_C_S1"/>
</dbReference>
<evidence type="ECO:0000313" key="3">
    <source>
        <dbReference type="EMBL" id="MFD2757276.1"/>
    </source>
</evidence>
<dbReference type="Proteomes" id="UP001597492">
    <property type="component" value="Unassembled WGS sequence"/>
</dbReference>
<dbReference type="EMBL" id="JBHUNE010000003">
    <property type="protein sequence ID" value="MFD2757276.1"/>
    <property type="molecule type" value="Genomic_DNA"/>
</dbReference>
<dbReference type="SMART" id="SM00955">
    <property type="entry name" value="RNB"/>
    <property type="match status" value="1"/>
</dbReference>
<accession>A0ABW5UUD8</accession>
<gene>
    <name evidence="3" type="ORF">ACFSW7_02650</name>
</gene>
<dbReference type="PANTHER" id="PTHR23355:SF9">
    <property type="entry name" value="DIS3-LIKE EXONUCLEASE 2"/>
    <property type="match status" value="1"/>
</dbReference>
<evidence type="ECO:0000259" key="2">
    <source>
        <dbReference type="SMART" id="SM00955"/>
    </source>
</evidence>
<dbReference type="Pfam" id="PF18614">
    <property type="entry name" value="RNase_II_C_S1"/>
    <property type="match status" value="1"/>
</dbReference>
<feature type="region of interest" description="Disordered" evidence="1">
    <location>
        <begin position="1"/>
        <end position="30"/>
    </location>
</feature>
<dbReference type="PANTHER" id="PTHR23355">
    <property type="entry name" value="RIBONUCLEASE"/>
    <property type="match status" value="1"/>
</dbReference>
<organism evidence="3 4">
    <name type="scientific">Gulosibacter faecalis</name>
    <dbReference type="NCBI Taxonomy" id="272240"/>
    <lineage>
        <taxon>Bacteria</taxon>
        <taxon>Bacillati</taxon>
        <taxon>Actinomycetota</taxon>
        <taxon>Actinomycetes</taxon>
        <taxon>Micrococcales</taxon>
        <taxon>Microbacteriaceae</taxon>
        <taxon>Gulosibacter</taxon>
    </lineage>
</organism>
<protein>
    <submittedName>
        <fullName evidence="3">RNB domain-containing ribonuclease</fullName>
    </submittedName>
</protein>
<evidence type="ECO:0000313" key="4">
    <source>
        <dbReference type="Proteomes" id="UP001597492"/>
    </source>
</evidence>
<evidence type="ECO:0000256" key="1">
    <source>
        <dbReference type="SAM" id="MobiDB-lite"/>
    </source>
</evidence>
<dbReference type="Pfam" id="PF00773">
    <property type="entry name" value="RNB"/>
    <property type="match status" value="1"/>
</dbReference>
<sequence>MSERTEATPATDGGQAPESPATDNPESMADLNFDAIREKYEVTEAFSPELEREAADATDRFADDRLDARDLHLVTIDPPGSKDLDQAVRIERGTEHDRHGYTLYYAIADVGAFVAPGSPLDAEARTRGETKYLPDGSIPLYPRALTEHTASLVAGVDRPAVLWQIETDANGVLTRARVRRALVHVRERLDYPSLQSTFDHGHLLPEPIEALPEFGGVREERSRERGAVELQLPEQDLVRIDGRWQLRLEPRTRMDNWNSHCSLATGIAAARIMLAGGTGLLRTLPAPDADTVRQFRQAAHALGVETTDEQLPGEILASLDPTDPRALALNSAATKLLRGSGYLAFTPETDFDPEHDHDKAWHAGVASEYAHATAPIRRLGDRFVSEICLAYGGDWVALDGTARVTGEVPTDIVAALDELPGLLQNSGRIAGSIENECINLAEAVALQDAVGEEFDAGLLRGGDGDHHAEVFVTEPPVIAQCRGDVPAGEHVRVRLVEADVAKRRVRFEYPA</sequence>
<name>A0ABW5UUD8_9MICO</name>
<feature type="domain" description="RNB" evidence="2">
    <location>
        <begin position="65"/>
        <end position="394"/>
    </location>
</feature>